<proteinExistence type="predicted"/>
<gene>
    <name evidence="3" type="ORF">SAMN05660330_00547</name>
</gene>
<dbReference type="Pfam" id="PF01970">
    <property type="entry name" value="TctA"/>
    <property type="match status" value="1"/>
</dbReference>
<dbReference type="EMBL" id="FNJI01000003">
    <property type="protein sequence ID" value="SDO56708.1"/>
    <property type="molecule type" value="Genomic_DNA"/>
</dbReference>
<feature type="transmembrane region" description="Helical" evidence="1">
    <location>
        <begin position="136"/>
        <end position="160"/>
    </location>
</feature>
<evidence type="ECO:0000313" key="3">
    <source>
        <dbReference type="EMBL" id="SDO56708.1"/>
    </source>
</evidence>
<keyword evidence="1" id="KW-0812">Transmembrane</keyword>
<dbReference type="PANTHER" id="PTHR35342:SF5">
    <property type="entry name" value="TRICARBOXYLIC TRANSPORT PROTEIN"/>
    <property type="match status" value="1"/>
</dbReference>
<feature type="domain" description="DUF112" evidence="2">
    <location>
        <begin position="18"/>
        <end position="435"/>
    </location>
</feature>
<organism evidence="3 4">
    <name type="scientific">Desulforhopalus singaporensis</name>
    <dbReference type="NCBI Taxonomy" id="91360"/>
    <lineage>
        <taxon>Bacteria</taxon>
        <taxon>Pseudomonadati</taxon>
        <taxon>Thermodesulfobacteriota</taxon>
        <taxon>Desulfobulbia</taxon>
        <taxon>Desulfobulbales</taxon>
        <taxon>Desulfocapsaceae</taxon>
        <taxon>Desulforhopalus</taxon>
    </lineage>
</organism>
<reference evidence="3 4" key="1">
    <citation type="submission" date="2016-10" db="EMBL/GenBank/DDBJ databases">
        <authorList>
            <person name="de Groot N.N."/>
        </authorList>
    </citation>
    <scope>NUCLEOTIDE SEQUENCE [LARGE SCALE GENOMIC DNA]</scope>
    <source>
        <strain evidence="3 4">DSM 12130</strain>
    </source>
</reference>
<feature type="transmembrane region" description="Helical" evidence="1">
    <location>
        <begin position="57"/>
        <end position="86"/>
    </location>
</feature>
<keyword evidence="1" id="KW-0472">Membrane</keyword>
<dbReference type="RefSeq" id="WP_218121702.1">
    <property type="nucleotide sequence ID" value="NZ_FNJI01000003.1"/>
</dbReference>
<evidence type="ECO:0000313" key="4">
    <source>
        <dbReference type="Proteomes" id="UP000199073"/>
    </source>
</evidence>
<evidence type="ECO:0000259" key="2">
    <source>
        <dbReference type="Pfam" id="PF01970"/>
    </source>
</evidence>
<dbReference type="Proteomes" id="UP000199073">
    <property type="component" value="Unassembled WGS sequence"/>
</dbReference>
<dbReference type="STRING" id="91360.SAMN05660330_00547"/>
<keyword evidence="4" id="KW-1185">Reference proteome</keyword>
<feature type="transmembrane region" description="Helical" evidence="1">
    <location>
        <begin position="386"/>
        <end position="405"/>
    </location>
</feature>
<keyword evidence="1" id="KW-1133">Transmembrane helix</keyword>
<evidence type="ECO:0000256" key="1">
    <source>
        <dbReference type="SAM" id="Phobius"/>
    </source>
</evidence>
<feature type="transmembrane region" description="Helical" evidence="1">
    <location>
        <begin position="459"/>
        <end position="480"/>
    </location>
</feature>
<protein>
    <submittedName>
        <fullName evidence="3">TctA family transporter</fullName>
    </submittedName>
</protein>
<feature type="transmembrane region" description="Helical" evidence="1">
    <location>
        <begin position="167"/>
        <end position="187"/>
    </location>
</feature>
<feature type="transmembrane region" description="Helical" evidence="1">
    <location>
        <begin position="411"/>
        <end position="428"/>
    </location>
</feature>
<name>A0A1H0KLA3_9BACT</name>
<feature type="transmembrane region" description="Helical" evidence="1">
    <location>
        <begin position="352"/>
        <end position="374"/>
    </location>
</feature>
<feature type="transmembrane region" description="Helical" evidence="1">
    <location>
        <begin position="107"/>
        <end position="130"/>
    </location>
</feature>
<dbReference type="AlphaFoldDB" id="A0A1H0KLA3"/>
<dbReference type="PANTHER" id="PTHR35342">
    <property type="entry name" value="TRICARBOXYLIC TRANSPORT PROTEIN"/>
    <property type="match status" value="1"/>
</dbReference>
<feature type="transmembrane region" description="Helical" evidence="1">
    <location>
        <begin position="202"/>
        <end position="222"/>
    </location>
</feature>
<dbReference type="InterPro" id="IPR002823">
    <property type="entry name" value="DUF112_TM"/>
</dbReference>
<sequence>MLEALSQSFVTIFTFSHIVWLVTGVLAGLSIGVLPGLGGIVGMSILLPVIYGMEPDIAFALLVGMVAVIPTSDTFPSVLMGIPGSAASQATIMDGYPMAKRGEATRALSAAFTASLMGGLVGAVTLSLVIPIAKPLILAFGSPELFMLTVLGLSMVGILAGKRPIRGLLAACLGLVIGAIGAAPAAAEYRFTFGTEYMMDGIPLVVVGLGLFAFPEIIDLLIKGKAISEKTTIGRGWVKGVKDALAHKLLVLRCSFIGVIIGFLPGLGGSVVDWIAYGHVVQITKDKPQFGKGDIRGVIAPESANNAKEGGGLIPTLLFGIPGSGSMAVFLGGMLILGIQPGPSMVTEHLDLVYTSVWSLALANIVGAALCVILARPIAQLTKVRYAYIAPFMILIITLACYQATQTWGDLIALLVMGILGWIMKQFGWPRPAALIGYVLAANLETYLFISAQRFGWTWLWRPGVLVIGAIIVISLILGLRKTAAIDKAAQKSEAKQ</sequence>
<feature type="transmembrane region" description="Helical" evidence="1">
    <location>
        <begin position="317"/>
        <end position="340"/>
    </location>
</feature>
<accession>A0A1H0KLA3</accession>